<dbReference type="Proteomes" id="UP000321393">
    <property type="component" value="Unassembled WGS sequence"/>
</dbReference>
<protein>
    <submittedName>
        <fullName evidence="3 4">Disease resistance protein RGA3</fullName>
    </submittedName>
</protein>
<dbReference type="PANTHER" id="PTHR36766">
    <property type="entry name" value="PLANT BROAD-SPECTRUM MILDEW RESISTANCE PROTEIN RPW8"/>
    <property type="match status" value="1"/>
</dbReference>
<proteinExistence type="predicted"/>
<name>A0A5A7TRJ8_CUCMM</name>
<comment type="caution">
    <text evidence="3">The sequence shown here is derived from an EMBL/GenBank/DDBJ whole genome shotgun (WGS) entry which is preliminary data.</text>
</comment>
<dbReference type="InterPro" id="IPR027417">
    <property type="entry name" value="P-loop_NTPase"/>
</dbReference>
<dbReference type="PANTHER" id="PTHR36766:SF70">
    <property type="entry name" value="DISEASE RESISTANCE PROTEIN RGA4"/>
    <property type="match status" value="1"/>
</dbReference>
<dbReference type="STRING" id="1194695.A0A5A7TRJ8"/>
<reference evidence="5 6" key="1">
    <citation type="submission" date="2019-08" db="EMBL/GenBank/DDBJ databases">
        <title>Draft genome sequences of two oriental melons (Cucumis melo L. var makuwa).</title>
        <authorList>
            <person name="Kwon S.-Y."/>
        </authorList>
    </citation>
    <scope>NUCLEOTIDE SEQUENCE [LARGE SCALE GENOMIC DNA]</scope>
    <source>
        <strain evidence="6">cv. Chang Bougi</strain>
        <strain evidence="5">cv. SW 3</strain>
        <tissue evidence="3">Leaf</tissue>
    </source>
</reference>
<dbReference type="SUPFAM" id="SSF52540">
    <property type="entry name" value="P-loop containing nucleoside triphosphate hydrolases"/>
    <property type="match status" value="1"/>
</dbReference>
<evidence type="ECO:0000313" key="6">
    <source>
        <dbReference type="Proteomes" id="UP000321947"/>
    </source>
</evidence>
<evidence type="ECO:0000256" key="1">
    <source>
        <dbReference type="ARBA" id="ARBA00022821"/>
    </source>
</evidence>
<gene>
    <name evidence="4" type="ORF">E5676_scaffold688G00140</name>
    <name evidence="3" type="ORF">E6C27_scaffold376G00610</name>
</gene>
<dbReference type="Gene3D" id="3.40.50.300">
    <property type="entry name" value="P-loop containing nucleotide triphosphate hydrolases"/>
    <property type="match status" value="1"/>
</dbReference>
<evidence type="ECO:0000313" key="5">
    <source>
        <dbReference type="Proteomes" id="UP000321393"/>
    </source>
</evidence>
<dbReference type="OrthoDB" id="1750347at2759"/>
<evidence type="ECO:0000259" key="2">
    <source>
        <dbReference type="Pfam" id="PF00931"/>
    </source>
</evidence>
<dbReference type="EMBL" id="SSTD01009469">
    <property type="protein sequence ID" value="TYK14160.1"/>
    <property type="molecule type" value="Genomic_DNA"/>
</dbReference>
<organism evidence="3 5">
    <name type="scientific">Cucumis melo var. makuwa</name>
    <name type="common">Oriental melon</name>
    <dbReference type="NCBI Taxonomy" id="1194695"/>
    <lineage>
        <taxon>Eukaryota</taxon>
        <taxon>Viridiplantae</taxon>
        <taxon>Streptophyta</taxon>
        <taxon>Embryophyta</taxon>
        <taxon>Tracheophyta</taxon>
        <taxon>Spermatophyta</taxon>
        <taxon>Magnoliopsida</taxon>
        <taxon>eudicotyledons</taxon>
        <taxon>Gunneridae</taxon>
        <taxon>Pentapetalae</taxon>
        <taxon>rosids</taxon>
        <taxon>fabids</taxon>
        <taxon>Cucurbitales</taxon>
        <taxon>Cucurbitaceae</taxon>
        <taxon>Benincaseae</taxon>
        <taxon>Cucumis</taxon>
    </lineage>
</organism>
<dbReference type="GO" id="GO:0043531">
    <property type="term" value="F:ADP binding"/>
    <property type="evidence" value="ECO:0007669"/>
    <property type="project" value="InterPro"/>
</dbReference>
<evidence type="ECO:0000313" key="4">
    <source>
        <dbReference type="EMBL" id="TYK14160.1"/>
    </source>
</evidence>
<evidence type="ECO:0000313" key="3">
    <source>
        <dbReference type="EMBL" id="KAA0046193.1"/>
    </source>
</evidence>
<dbReference type="AlphaFoldDB" id="A0A5A7TRJ8"/>
<dbReference type="Pfam" id="PF00931">
    <property type="entry name" value="NB-ARC"/>
    <property type="match status" value="1"/>
</dbReference>
<dbReference type="Proteomes" id="UP000321947">
    <property type="component" value="Unassembled WGS sequence"/>
</dbReference>
<dbReference type="EMBL" id="SSTE01014335">
    <property type="protein sequence ID" value="KAA0046193.1"/>
    <property type="molecule type" value="Genomic_DNA"/>
</dbReference>
<accession>A0A5A7TRJ8</accession>
<dbReference type="InterPro" id="IPR002182">
    <property type="entry name" value="NB-ARC"/>
</dbReference>
<keyword evidence="1" id="KW-0611">Plant defense</keyword>
<sequence length="231" mass="26204">MDFCCSGNFEEACELWSRPNSFGMGFGEGVVPVEKVNYMIFVYEADDLLDELVYEQIRQTVEQTGKFREASPLGLLGDESTTETEAALNQIPETTSILDFEVEGREAEVLEILKLVIDSSDEDHTSVLSIVGMGGLGKTTLAKMVFNHDATEWVCVSKPFIVVKILEAIFEGLTNTSSGLNSREALLNRLPEEMREEKSIFLYLTMFGIKRMACGRRAYWQFEIYCWKIWK</sequence>
<feature type="domain" description="NB-ARC" evidence="2">
    <location>
        <begin position="122"/>
        <end position="201"/>
    </location>
</feature>
<dbReference type="GO" id="GO:0006952">
    <property type="term" value="P:defense response"/>
    <property type="evidence" value="ECO:0007669"/>
    <property type="project" value="UniProtKB-KW"/>
</dbReference>